<dbReference type="Pfam" id="PF03141">
    <property type="entry name" value="Methyltransf_29"/>
    <property type="match status" value="3"/>
</dbReference>
<evidence type="ECO:0000256" key="2">
    <source>
        <dbReference type="RuleBase" id="RU366043"/>
    </source>
</evidence>
<sequence length="343" mass="39250">MEWYNTRENYKYAHVKGKIANVSLFWGILQEAKDTLSKVFEVTSMYVDLKPCISRLPENGYGANVTTWPARMHYPPDRLQDVEMDAYIAKDELFKAESRYWNVIIGSYIRIFRWKELRLRNIMDMRAGCGGVNEIQHPCCKIAGTGAYALGTLPVPFDLPYDHLSSFAAALIDLQIDGWVMNVVPTSGPNTLPVIFDRGLIGVAHDWCESFDTYPRTYDLLHASGLFSKEQKRERTPLYIEVEEHPYATSLWIISFSALDVVPPLNSSQRSPLCRCNITGILLEMDRILRPGGHAYIRDSKSMIKEIKEITEAMGWRVNLQDTSEGPYASRKVLMCEKPMLRH</sequence>
<protein>
    <recommendedName>
        <fullName evidence="2">Methyltransferase</fullName>
        <ecNumber evidence="2">2.1.1.-</ecNumber>
    </recommendedName>
</protein>
<dbReference type="GO" id="GO:0032259">
    <property type="term" value="P:methylation"/>
    <property type="evidence" value="ECO:0007669"/>
    <property type="project" value="UniProtKB-KW"/>
</dbReference>
<keyword evidence="2" id="KW-0808">Transferase</keyword>
<dbReference type="OrthoDB" id="769020at2759"/>
<gene>
    <name evidence="3" type="ORF">Taro_037947</name>
</gene>
<dbReference type="GO" id="GO:0016020">
    <property type="term" value="C:membrane"/>
    <property type="evidence" value="ECO:0007669"/>
    <property type="project" value="UniProtKB-SubCell"/>
</dbReference>
<organism evidence="3 4">
    <name type="scientific">Colocasia esculenta</name>
    <name type="common">Wild taro</name>
    <name type="synonym">Arum esculentum</name>
    <dbReference type="NCBI Taxonomy" id="4460"/>
    <lineage>
        <taxon>Eukaryota</taxon>
        <taxon>Viridiplantae</taxon>
        <taxon>Streptophyta</taxon>
        <taxon>Embryophyta</taxon>
        <taxon>Tracheophyta</taxon>
        <taxon>Spermatophyta</taxon>
        <taxon>Magnoliopsida</taxon>
        <taxon>Liliopsida</taxon>
        <taxon>Araceae</taxon>
        <taxon>Aroideae</taxon>
        <taxon>Colocasieae</taxon>
        <taxon>Colocasia</taxon>
    </lineage>
</organism>
<comment type="subcellular location">
    <subcellularLocation>
        <location evidence="2">Membrane</location>
        <topology evidence="2">Single-pass type II membrane protein</topology>
    </subcellularLocation>
</comment>
<dbReference type="GO" id="GO:0005802">
    <property type="term" value="C:trans-Golgi network"/>
    <property type="evidence" value="ECO:0007669"/>
    <property type="project" value="TreeGrafter"/>
</dbReference>
<keyword evidence="2" id="KW-0812">Transmembrane</keyword>
<keyword evidence="2" id="KW-0735">Signal-anchor</keyword>
<keyword evidence="1 2" id="KW-0489">Methyltransferase</keyword>
<name>A0A843W213_COLES</name>
<dbReference type="GO" id="GO:0008168">
    <property type="term" value="F:methyltransferase activity"/>
    <property type="evidence" value="ECO:0007669"/>
    <property type="project" value="UniProtKB-UniRule"/>
</dbReference>
<evidence type="ECO:0000313" key="4">
    <source>
        <dbReference type="Proteomes" id="UP000652761"/>
    </source>
</evidence>
<dbReference type="PANTHER" id="PTHR10108">
    <property type="entry name" value="SAM-DEPENDENT METHYLTRANSFERASE"/>
    <property type="match status" value="1"/>
</dbReference>
<dbReference type="EC" id="2.1.1.-" evidence="2"/>
<comment type="caution">
    <text evidence="3">The sequence shown here is derived from an EMBL/GenBank/DDBJ whole genome shotgun (WGS) entry which is preliminary data.</text>
</comment>
<comment type="similarity">
    <text evidence="2">Belongs to the methyltransferase superfamily.</text>
</comment>
<evidence type="ECO:0000256" key="1">
    <source>
        <dbReference type="ARBA" id="ARBA00022603"/>
    </source>
</evidence>
<reference evidence="3" key="1">
    <citation type="submission" date="2017-07" db="EMBL/GenBank/DDBJ databases">
        <title>Taro Niue Genome Assembly and Annotation.</title>
        <authorList>
            <person name="Atibalentja N."/>
            <person name="Keating K."/>
            <person name="Fields C.J."/>
        </authorList>
    </citation>
    <scope>NUCLEOTIDE SEQUENCE</scope>
    <source>
        <strain evidence="3">Niue_2</strain>
        <tissue evidence="3">Leaf</tissue>
    </source>
</reference>
<dbReference type="AlphaFoldDB" id="A0A843W213"/>
<dbReference type="EMBL" id="NMUH01003355">
    <property type="protein sequence ID" value="MQM05143.1"/>
    <property type="molecule type" value="Genomic_DNA"/>
</dbReference>
<dbReference type="GO" id="GO:0005768">
    <property type="term" value="C:endosome"/>
    <property type="evidence" value="ECO:0007669"/>
    <property type="project" value="TreeGrafter"/>
</dbReference>
<dbReference type="Proteomes" id="UP000652761">
    <property type="component" value="Unassembled WGS sequence"/>
</dbReference>
<dbReference type="InterPro" id="IPR004159">
    <property type="entry name" value="Put_SAM_MeTrfase"/>
</dbReference>
<proteinExistence type="inferred from homology"/>
<accession>A0A843W213</accession>
<dbReference type="PANTHER" id="PTHR10108:SF1144">
    <property type="entry name" value="METHYLTRANSFERASE PMT10-RELATED"/>
    <property type="match status" value="1"/>
</dbReference>
<keyword evidence="2" id="KW-0325">Glycoprotein</keyword>
<evidence type="ECO:0000313" key="3">
    <source>
        <dbReference type="EMBL" id="MQM05143.1"/>
    </source>
</evidence>
<keyword evidence="4" id="KW-1185">Reference proteome</keyword>